<protein>
    <submittedName>
        <fullName evidence="2">Uncharacterized protein</fullName>
    </submittedName>
</protein>
<sequence length="100" mass="11700">MKREHQYGRQQMANAQEECVDNRLLHGVLVACKQREYIRHREEKQHADGNDGNPRPDRSRAQLSQKQQQISAKRCFRKQAEQPQRQRGAKLRPKCLPVAG</sequence>
<dbReference type="EMBL" id="VSSQ01123825">
    <property type="protein sequence ID" value="MPN55028.1"/>
    <property type="molecule type" value="Genomic_DNA"/>
</dbReference>
<feature type="compositionally biased region" description="Basic and acidic residues" evidence="1">
    <location>
        <begin position="40"/>
        <end position="60"/>
    </location>
</feature>
<evidence type="ECO:0000256" key="1">
    <source>
        <dbReference type="SAM" id="MobiDB-lite"/>
    </source>
</evidence>
<dbReference type="AlphaFoldDB" id="A0A645IUD7"/>
<proteinExistence type="predicted"/>
<evidence type="ECO:0000313" key="2">
    <source>
        <dbReference type="EMBL" id="MPN55028.1"/>
    </source>
</evidence>
<feature type="region of interest" description="Disordered" evidence="1">
    <location>
        <begin position="40"/>
        <end position="100"/>
    </location>
</feature>
<accession>A0A645IUD7</accession>
<feature type="compositionally biased region" description="Polar residues" evidence="1">
    <location>
        <begin position="61"/>
        <end position="71"/>
    </location>
</feature>
<gene>
    <name evidence="2" type="ORF">SDC9_202707</name>
</gene>
<organism evidence="2">
    <name type="scientific">bioreactor metagenome</name>
    <dbReference type="NCBI Taxonomy" id="1076179"/>
    <lineage>
        <taxon>unclassified sequences</taxon>
        <taxon>metagenomes</taxon>
        <taxon>ecological metagenomes</taxon>
    </lineage>
</organism>
<reference evidence="2" key="1">
    <citation type="submission" date="2019-08" db="EMBL/GenBank/DDBJ databases">
        <authorList>
            <person name="Kucharzyk K."/>
            <person name="Murdoch R.W."/>
            <person name="Higgins S."/>
            <person name="Loffler F."/>
        </authorList>
    </citation>
    <scope>NUCLEOTIDE SEQUENCE</scope>
</reference>
<comment type="caution">
    <text evidence="2">The sequence shown here is derived from an EMBL/GenBank/DDBJ whole genome shotgun (WGS) entry which is preliminary data.</text>
</comment>
<name>A0A645IUD7_9ZZZZ</name>